<gene>
    <name evidence="2" type="ORF">S01H4_12035</name>
</gene>
<organism evidence="2">
    <name type="scientific">marine sediment metagenome</name>
    <dbReference type="NCBI Taxonomy" id="412755"/>
    <lineage>
        <taxon>unclassified sequences</taxon>
        <taxon>metagenomes</taxon>
        <taxon>ecological metagenomes</taxon>
    </lineage>
</organism>
<sequence length="97" mass="11073">ITNISTTAGPFDRLFGIGCVNIETAGKSTTSNSPEEKLEGLPLFHEIRDYILNQLRTYDPSKSRGVTFEAFNDLQELKNETLNELKEIKQLLKKQKW</sequence>
<name>X0YTN3_9ZZZZ</name>
<dbReference type="InterPro" id="IPR005182">
    <property type="entry name" value="YdbS-like_PH"/>
</dbReference>
<feature type="domain" description="YdbS-like PH" evidence="1">
    <location>
        <begin position="1"/>
        <end position="51"/>
    </location>
</feature>
<evidence type="ECO:0000259" key="1">
    <source>
        <dbReference type="Pfam" id="PF03703"/>
    </source>
</evidence>
<dbReference type="EMBL" id="BART01005027">
    <property type="protein sequence ID" value="GAG59939.1"/>
    <property type="molecule type" value="Genomic_DNA"/>
</dbReference>
<protein>
    <recommendedName>
        <fullName evidence="1">YdbS-like PH domain-containing protein</fullName>
    </recommendedName>
</protein>
<comment type="caution">
    <text evidence="2">The sequence shown here is derived from an EMBL/GenBank/DDBJ whole genome shotgun (WGS) entry which is preliminary data.</text>
</comment>
<accession>X0YTN3</accession>
<proteinExistence type="predicted"/>
<dbReference type="Pfam" id="PF03703">
    <property type="entry name" value="bPH_2"/>
    <property type="match status" value="1"/>
</dbReference>
<dbReference type="AlphaFoldDB" id="X0YTN3"/>
<evidence type="ECO:0000313" key="2">
    <source>
        <dbReference type="EMBL" id="GAG59939.1"/>
    </source>
</evidence>
<feature type="non-terminal residue" evidence="2">
    <location>
        <position position="1"/>
    </location>
</feature>
<reference evidence="2" key="1">
    <citation type="journal article" date="2014" name="Front. Microbiol.">
        <title>High frequency of phylogenetically diverse reductive dehalogenase-homologous genes in deep subseafloor sedimentary metagenomes.</title>
        <authorList>
            <person name="Kawai M."/>
            <person name="Futagami T."/>
            <person name="Toyoda A."/>
            <person name="Takaki Y."/>
            <person name="Nishi S."/>
            <person name="Hori S."/>
            <person name="Arai W."/>
            <person name="Tsubouchi T."/>
            <person name="Morono Y."/>
            <person name="Uchiyama I."/>
            <person name="Ito T."/>
            <person name="Fujiyama A."/>
            <person name="Inagaki F."/>
            <person name="Takami H."/>
        </authorList>
    </citation>
    <scope>NUCLEOTIDE SEQUENCE</scope>
    <source>
        <strain evidence="2">Expedition CK06-06</strain>
    </source>
</reference>